<name>A0A226EPS1_FOLCA</name>
<feature type="region of interest" description="Disordered" evidence="1">
    <location>
        <begin position="497"/>
        <end position="541"/>
    </location>
</feature>
<keyword evidence="3" id="KW-1185">Reference proteome</keyword>
<dbReference type="OMA" id="KCSLKDY"/>
<accession>A0A226EPS1</accession>
<evidence type="ECO:0000313" key="3">
    <source>
        <dbReference type="Proteomes" id="UP000198287"/>
    </source>
</evidence>
<dbReference type="EMBL" id="LNIX01000002">
    <property type="protein sequence ID" value="OXA59280.1"/>
    <property type="molecule type" value="Genomic_DNA"/>
</dbReference>
<gene>
    <name evidence="2" type="ORF">Fcan01_06246</name>
</gene>
<protein>
    <submittedName>
        <fullName evidence="2">Fibrous sheath-interacting protein 2</fullName>
    </submittedName>
</protein>
<dbReference type="STRING" id="158441.A0A226EPS1"/>
<dbReference type="AlphaFoldDB" id="A0A226EPS1"/>
<proteinExistence type="predicted"/>
<comment type="caution">
    <text evidence="2">The sequence shown here is derived from an EMBL/GenBank/DDBJ whole genome shotgun (WGS) entry which is preliminary data.</text>
</comment>
<reference evidence="2 3" key="1">
    <citation type="submission" date="2015-12" db="EMBL/GenBank/DDBJ databases">
        <title>The genome of Folsomia candida.</title>
        <authorList>
            <person name="Faddeeva A."/>
            <person name="Derks M.F."/>
            <person name="Anvar Y."/>
            <person name="Smit S."/>
            <person name="Van Straalen N."/>
            <person name="Roelofs D."/>
        </authorList>
    </citation>
    <scope>NUCLEOTIDE SEQUENCE [LARGE SCALE GENOMIC DNA]</scope>
    <source>
        <strain evidence="2 3">VU population</strain>
        <tissue evidence="2">Whole body</tissue>
    </source>
</reference>
<feature type="compositionally biased region" description="Low complexity" evidence="1">
    <location>
        <begin position="497"/>
        <end position="513"/>
    </location>
</feature>
<evidence type="ECO:0000256" key="1">
    <source>
        <dbReference type="SAM" id="MobiDB-lite"/>
    </source>
</evidence>
<organism evidence="2 3">
    <name type="scientific">Folsomia candida</name>
    <name type="common">Springtail</name>
    <dbReference type="NCBI Taxonomy" id="158441"/>
    <lineage>
        <taxon>Eukaryota</taxon>
        <taxon>Metazoa</taxon>
        <taxon>Ecdysozoa</taxon>
        <taxon>Arthropoda</taxon>
        <taxon>Hexapoda</taxon>
        <taxon>Collembola</taxon>
        <taxon>Entomobryomorpha</taxon>
        <taxon>Isotomoidea</taxon>
        <taxon>Isotomidae</taxon>
        <taxon>Proisotominae</taxon>
        <taxon>Folsomia</taxon>
    </lineage>
</organism>
<sequence length="541" mass="63166">MAVVPSTAPSATGLYDEDEYDEYEEGYLAPVDDSVEMKRMKLFVRPHTTPAMKQLCGTKGIRSTLDTKAIPHCDKLTIRRKTRLDLIRDQIPRPEGSVPPTALPSWFEMDMKLKIPYVKAPEKYIYYARGKLGEPLHRCHPFYTVYDQRNQDRVVTTPYNALHDPSVRTYLFQPGVKSFLGKQGFINERNEVFCSHREFNQFRGYLGTMFNDEVGDAVFRRDSDWKYQRQQMVNIQNYLSSTMGRQAFLNSRRIRAKAFQREARQNRMHKHYNRERHIETQMTHFREQKAQENLIRVMMGYQRDKKTAERLYRLRFERMMVQREILKNASVVDVQAETRKRNNIILAAKTTELAKINWLDSKLEFGRAKMERNRQLEEALRVENETNASKRQRRVEHDRAMLPARIEMAKEITRKKWEIVRKFAMRWLDKVRRRLNAPKDLNHESVWIGKSKGVLDDTLKYLKELSGYEKLDDFILNIIKLKRQIQHQIELEEAEEAVAAAAGERGEVSAEGAQPGSDLTPVTDGSNDATGAPPTTTNSAE</sequence>
<evidence type="ECO:0000313" key="2">
    <source>
        <dbReference type="EMBL" id="OXA59280.1"/>
    </source>
</evidence>
<feature type="compositionally biased region" description="Polar residues" evidence="1">
    <location>
        <begin position="523"/>
        <end position="541"/>
    </location>
</feature>
<dbReference type="Proteomes" id="UP000198287">
    <property type="component" value="Unassembled WGS sequence"/>
</dbReference>
<dbReference type="OrthoDB" id="8197715at2759"/>